<organism evidence="2 3">
    <name type="scientific">Thalassiosira oceanica</name>
    <name type="common">Marine diatom</name>
    <dbReference type="NCBI Taxonomy" id="159749"/>
    <lineage>
        <taxon>Eukaryota</taxon>
        <taxon>Sar</taxon>
        <taxon>Stramenopiles</taxon>
        <taxon>Ochrophyta</taxon>
        <taxon>Bacillariophyta</taxon>
        <taxon>Coscinodiscophyceae</taxon>
        <taxon>Thalassiosirophycidae</taxon>
        <taxon>Thalassiosirales</taxon>
        <taxon>Thalassiosiraceae</taxon>
        <taxon>Thalassiosira</taxon>
    </lineage>
</organism>
<gene>
    <name evidence="2" type="ORF">THAOC_23908</name>
</gene>
<dbReference type="Proteomes" id="UP000266841">
    <property type="component" value="Unassembled WGS sequence"/>
</dbReference>
<evidence type="ECO:0000313" key="2">
    <source>
        <dbReference type="EMBL" id="EJK56246.1"/>
    </source>
</evidence>
<feature type="compositionally biased region" description="Basic and acidic residues" evidence="1">
    <location>
        <begin position="34"/>
        <end position="43"/>
    </location>
</feature>
<proteinExistence type="predicted"/>
<feature type="non-terminal residue" evidence="2">
    <location>
        <position position="1"/>
    </location>
</feature>
<evidence type="ECO:0000313" key="3">
    <source>
        <dbReference type="Proteomes" id="UP000266841"/>
    </source>
</evidence>
<dbReference type="EMBL" id="AGNL01032031">
    <property type="protein sequence ID" value="EJK56246.1"/>
    <property type="molecule type" value="Genomic_DNA"/>
</dbReference>
<protein>
    <submittedName>
        <fullName evidence="2">Uncharacterized protein</fullName>
    </submittedName>
</protein>
<comment type="caution">
    <text evidence="2">The sequence shown here is derived from an EMBL/GenBank/DDBJ whole genome shotgun (WGS) entry which is preliminary data.</text>
</comment>
<sequence>CPVEVVAVLLPDAVHDLFGVPRPLLGARADDEEDGRRDERREGQGGQGQYDAPGRAGEGGRDPHPEEDQDPDRAEVEHVLVLGALFETLGVSAVTGLSQTCIKGNSPDLRNVQKKLKKSAAKPTRTWL</sequence>
<evidence type="ECO:0000256" key="1">
    <source>
        <dbReference type="SAM" id="MobiDB-lite"/>
    </source>
</evidence>
<name>K0S5S7_THAOC</name>
<keyword evidence="3" id="KW-1185">Reference proteome</keyword>
<dbReference type="AlphaFoldDB" id="K0S5S7"/>
<reference evidence="2 3" key="1">
    <citation type="journal article" date="2012" name="Genome Biol.">
        <title>Genome and low-iron response of an oceanic diatom adapted to chronic iron limitation.</title>
        <authorList>
            <person name="Lommer M."/>
            <person name="Specht M."/>
            <person name="Roy A.S."/>
            <person name="Kraemer L."/>
            <person name="Andreson R."/>
            <person name="Gutowska M.A."/>
            <person name="Wolf J."/>
            <person name="Bergner S.V."/>
            <person name="Schilhabel M.B."/>
            <person name="Klostermeier U.C."/>
            <person name="Beiko R.G."/>
            <person name="Rosenstiel P."/>
            <person name="Hippler M."/>
            <person name="Laroche J."/>
        </authorList>
    </citation>
    <scope>NUCLEOTIDE SEQUENCE [LARGE SCALE GENOMIC DNA]</scope>
    <source>
        <strain evidence="2 3">CCMP1005</strain>
    </source>
</reference>
<feature type="compositionally biased region" description="Basic and acidic residues" evidence="1">
    <location>
        <begin position="58"/>
        <end position="76"/>
    </location>
</feature>
<feature type="region of interest" description="Disordered" evidence="1">
    <location>
        <begin position="20"/>
        <end position="76"/>
    </location>
</feature>
<accession>K0S5S7</accession>